<comment type="caution">
    <text evidence="4">The sequence shown here is derived from an EMBL/GenBank/DDBJ whole genome shotgun (WGS) entry which is preliminary data.</text>
</comment>
<proteinExistence type="predicted"/>
<feature type="region of interest" description="Disordered" evidence="1">
    <location>
        <begin position="85"/>
        <end position="330"/>
    </location>
</feature>
<dbReference type="EMBL" id="LGAV01000001">
    <property type="protein sequence ID" value="KOS15915.1"/>
    <property type="molecule type" value="Genomic_DNA"/>
</dbReference>
<feature type="compositionally biased region" description="Basic and acidic residues" evidence="1">
    <location>
        <begin position="238"/>
        <end position="248"/>
    </location>
</feature>
<feature type="compositionally biased region" description="Basic and acidic residues" evidence="1">
    <location>
        <begin position="298"/>
        <end position="309"/>
    </location>
</feature>
<evidence type="ECO:0000313" key="4">
    <source>
        <dbReference type="EMBL" id="KOS15915.1"/>
    </source>
</evidence>
<dbReference type="Proteomes" id="UP000037751">
    <property type="component" value="Unassembled WGS sequence"/>
</dbReference>
<evidence type="ECO:0000259" key="3">
    <source>
        <dbReference type="Pfam" id="PF12828"/>
    </source>
</evidence>
<evidence type="ECO:0000313" key="5">
    <source>
        <dbReference type="Proteomes" id="UP000037751"/>
    </source>
</evidence>
<dbReference type="VEuPathDB" id="FungiDB:Malapachy_3678"/>
<feature type="compositionally biased region" description="Basic and acidic residues" evidence="1">
    <location>
        <begin position="163"/>
        <end position="178"/>
    </location>
</feature>
<protein>
    <submittedName>
        <fullName evidence="4">Uncharacterized protein</fullName>
    </submittedName>
</protein>
<feature type="domain" description="PX" evidence="2">
    <location>
        <begin position="743"/>
        <end position="1061"/>
    </location>
</feature>
<feature type="compositionally biased region" description="Basic residues" evidence="1">
    <location>
        <begin position="267"/>
        <end position="276"/>
    </location>
</feature>
<dbReference type="PANTHER" id="PTHR47185:SF1">
    <property type="entry name" value="PX DOMAIN-CONTAINING PROTEIN YPR097W"/>
    <property type="match status" value="1"/>
</dbReference>
<feature type="region of interest" description="Disordered" evidence="1">
    <location>
        <begin position="1265"/>
        <end position="1294"/>
    </location>
</feature>
<dbReference type="Pfam" id="PF12828">
    <property type="entry name" value="PXB"/>
    <property type="match status" value="1"/>
</dbReference>
<dbReference type="OrthoDB" id="2414662at2759"/>
<evidence type="ECO:0000256" key="1">
    <source>
        <dbReference type="SAM" id="MobiDB-lite"/>
    </source>
</evidence>
<dbReference type="InterPro" id="IPR047168">
    <property type="entry name" value="LEC1-like"/>
</dbReference>
<feature type="domain" description="PX-associated" evidence="3">
    <location>
        <begin position="501"/>
        <end position="641"/>
    </location>
</feature>
<feature type="compositionally biased region" description="Basic residues" evidence="1">
    <location>
        <begin position="179"/>
        <end position="188"/>
    </location>
</feature>
<feature type="compositionally biased region" description="Basic and acidic residues" evidence="1">
    <location>
        <begin position="420"/>
        <end position="451"/>
    </location>
</feature>
<dbReference type="PANTHER" id="PTHR47185">
    <property type="entry name" value="PX DOMAIN-CONTAINING PROTEIN YPR097W"/>
    <property type="match status" value="1"/>
</dbReference>
<dbReference type="STRING" id="77020.A0A0M9VQU0"/>
<gene>
    <name evidence="4" type="ORF">Malapachy_3678</name>
</gene>
<evidence type="ECO:0000259" key="2">
    <source>
        <dbReference type="Pfam" id="PF12825"/>
    </source>
</evidence>
<reference evidence="4 5" key="1">
    <citation type="submission" date="2015-07" db="EMBL/GenBank/DDBJ databases">
        <title>Draft Genome Sequence of Malassezia furfur CBS1878 and Malassezia pachydermatis CBS1879.</title>
        <authorList>
            <person name="Triana S."/>
            <person name="Ohm R."/>
            <person name="Gonzalez A."/>
            <person name="DeCock H."/>
            <person name="Restrepo S."/>
            <person name="Celis A."/>
        </authorList>
    </citation>
    <scope>NUCLEOTIDE SEQUENCE [LARGE SCALE GENOMIC DNA]</scope>
    <source>
        <strain evidence="4 5">CBS 1879</strain>
    </source>
</reference>
<feature type="region of interest" description="Disordered" evidence="1">
    <location>
        <begin position="400"/>
        <end position="459"/>
    </location>
</feature>
<dbReference type="RefSeq" id="XP_017993547.1">
    <property type="nucleotide sequence ID" value="XM_018138140.1"/>
</dbReference>
<keyword evidence="5" id="KW-1185">Reference proteome</keyword>
<sequence length="1294" mass="147220">MSDVIRSSSRHGRRPRRVLEDAFNEVEAKHTSSHRRRSSSRASSRRHGRSSRASSVQSEFYDLSGSDVASYMTGSQLSVATMETDPAYASHQRGAADEAVGLSGIEPPMSSSKERSSRRRKSRSHRTAEEGERPRSRTHRSRRSHGDEASTSRPRSQHRRSRRSSEEEQAQRRAERKERKERKERRERRRESGSRYAESQTGSEWSDDVGSVVSSQAHSESSRRHRRRNSRSVASGLSEERSEAGDSTRRRHRRRSGSSQGSDSGRSRRRSLRRSRTRDSTRHAHARSGRAGLDALEEEHASILERDLQDQDPYASPVPGSTTASTDAARSRRLLGLGGLAKLPSLRRSSQKGLGISVKDDSASEARMAEQRAKADAKTEAALRKLDEAEQKRLAVLQKKKERAEQKEEEARRKALVTQRKKELAYTAKQEKLGEKERRRQEKEEAKKAAEAAKQARASEALIEVQRRERERELAEMDRKQRRLMSITPFRRRHPKLELSMMTPMQRHMLVKVLVMLQVQEEWMGLGQHGMMGLYGFPFSTERQPVSERRAKLLLFKKEHKPVPASLAPPDEPLILRHMFQVHLRQLPGLRDAPLEYWRKRVQRINEVYCDDAMSTSREQTQLVLSHMLSLVGTQYLGLFFARGVGVRGTDELRGPGIGDPGTEEWGVGKGWGAGTVKRGLARPYVLTDRDYDLIDSLFEDTERDVWQAAGRESERVQGDFNAFKEKIIEQETGLEEITSYLTVSQVANLPIELQNAEEWVRIHVALVCRWLLVESPAADALFNFVRIAHSLFPYWAVRQALMVANAQTMIQVVLSILLVQPMGADSLFQRIIGYAIGREATTMQKEVIEPLRREVAESMLINKVDAYVRQRTASGVAHLEAESIKTGNDLLTTILLTPTEPLLDSGLKSHVLSMQAAYAASPYRTQPDLAYPASTPQGKNAKPIPSWGAPPGDVNKAREFALLKLYLRSLLEKHDRQRLAKLLSSSLFVNFIKDSLQHVFYDAVRQVSKSADLSGRLADLQKLLDDAIDVRKNSDNSLEAWIALATKHHEFIYFFVHEMAPILDPIWQWCQYGLDYMSLSTTDPQRPDDRRAQDIEVNLDEMLQDERLSDKDVDRILQEMDQLIEYSRWSKIRRELQFRRLFLLSHTPSSSGLWHESIPSDEMRKELRDVDGLLAELLRKEGKAMDDGACDDIRGGERKDVPWAFFDAADPLGQAIRAEPASKQHRLLRVRPGLRPPTLEATRKLQPLFRELLVAELPDWLDQDLNGEPRVAPKSLAQASSKLLRKTRRGEAA</sequence>
<feature type="compositionally biased region" description="Basic residues" evidence="1">
    <location>
        <begin position="116"/>
        <end position="125"/>
    </location>
</feature>
<feature type="region of interest" description="Disordered" evidence="1">
    <location>
        <begin position="346"/>
        <end position="376"/>
    </location>
</feature>
<feature type="compositionally biased region" description="Basic and acidic residues" evidence="1">
    <location>
        <begin position="358"/>
        <end position="376"/>
    </location>
</feature>
<dbReference type="GeneID" id="28730016"/>
<feature type="compositionally biased region" description="Basic residues" evidence="1">
    <location>
        <begin position="1284"/>
        <end position="1294"/>
    </location>
</feature>
<accession>A0A0M9VQU0</accession>
<dbReference type="GO" id="GO:0035091">
    <property type="term" value="F:phosphatidylinositol binding"/>
    <property type="evidence" value="ECO:0007669"/>
    <property type="project" value="TreeGrafter"/>
</dbReference>
<name>A0A0M9VQU0_9BASI</name>
<dbReference type="Pfam" id="PF12825">
    <property type="entry name" value="DUF3818"/>
    <property type="match status" value="1"/>
</dbReference>
<feature type="compositionally biased region" description="Basic and acidic residues" evidence="1">
    <location>
        <begin position="402"/>
        <end position="413"/>
    </location>
</feature>
<feature type="region of interest" description="Disordered" evidence="1">
    <location>
        <begin position="1"/>
        <end position="62"/>
    </location>
</feature>
<organism evidence="4 5">
    <name type="scientific">Malassezia pachydermatis</name>
    <dbReference type="NCBI Taxonomy" id="77020"/>
    <lineage>
        <taxon>Eukaryota</taxon>
        <taxon>Fungi</taxon>
        <taxon>Dikarya</taxon>
        <taxon>Basidiomycota</taxon>
        <taxon>Ustilaginomycotina</taxon>
        <taxon>Malasseziomycetes</taxon>
        <taxon>Malasseziales</taxon>
        <taxon>Malasseziaceae</taxon>
        <taxon>Malassezia</taxon>
    </lineage>
</organism>
<feature type="compositionally biased region" description="Basic and acidic residues" evidence="1">
    <location>
        <begin position="126"/>
        <end position="135"/>
    </location>
</feature>
<dbReference type="InterPro" id="IPR024554">
    <property type="entry name" value="LEC1-like_C"/>
</dbReference>
<feature type="compositionally biased region" description="Basic residues" evidence="1">
    <location>
        <begin position="31"/>
        <end position="50"/>
    </location>
</feature>
<dbReference type="InterPro" id="IPR024555">
    <property type="entry name" value="PX-associated"/>
</dbReference>